<evidence type="ECO:0000256" key="6">
    <source>
        <dbReference type="PROSITE-ProRule" id="PRU00125"/>
    </source>
</evidence>
<dbReference type="SMART" id="SM00326">
    <property type="entry name" value="SH3"/>
    <property type="match status" value="1"/>
</dbReference>
<feature type="domain" description="LIM zinc-binding" evidence="10">
    <location>
        <begin position="3"/>
        <end position="63"/>
    </location>
</feature>
<dbReference type="Gene3D" id="2.30.30.40">
    <property type="entry name" value="SH3 Domains"/>
    <property type="match status" value="1"/>
</dbReference>
<dbReference type="PANTHER" id="PTHR46218:SF4">
    <property type="entry name" value="LIM AND SH3 DOMAIN PROTEIN LASP"/>
    <property type="match status" value="1"/>
</dbReference>
<name>A0ABN8Q7D6_9CNID</name>
<dbReference type="InterPro" id="IPR001781">
    <property type="entry name" value="Znf_LIM"/>
</dbReference>
<evidence type="ECO:0000313" key="12">
    <source>
        <dbReference type="Proteomes" id="UP001159427"/>
    </source>
</evidence>
<proteinExistence type="predicted"/>
<feature type="compositionally biased region" description="Polar residues" evidence="8">
    <location>
        <begin position="107"/>
        <end position="136"/>
    </location>
</feature>
<dbReference type="InterPro" id="IPR036028">
    <property type="entry name" value="SH3-like_dom_sf"/>
</dbReference>
<dbReference type="CDD" id="cd09447">
    <property type="entry name" value="LIM_LASP"/>
    <property type="match status" value="1"/>
</dbReference>
<evidence type="ECO:0000313" key="11">
    <source>
        <dbReference type="EMBL" id="CAH3158601.1"/>
    </source>
</evidence>
<evidence type="ECO:0000256" key="2">
    <source>
        <dbReference type="ARBA" id="ARBA00022723"/>
    </source>
</evidence>
<keyword evidence="12" id="KW-1185">Reference proteome</keyword>
<evidence type="ECO:0000259" key="10">
    <source>
        <dbReference type="PROSITE" id="PS50023"/>
    </source>
</evidence>
<keyword evidence="5 6" id="KW-0440">LIM domain</keyword>
<evidence type="ECO:0000256" key="8">
    <source>
        <dbReference type="SAM" id="MobiDB-lite"/>
    </source>
</evidence>
<dbReference type="PANTHER" id="PTHR46218">
    <property type="entry name" value="LASP"/>
    <property type="match status" value="1"/>
</dbReference>
<dbReference type="Proteomes" id="UP001159427">
    <property type="component" value="Unassembled WGS sequence"/>
</dbReference>
<dbReference type="PRINTS" id="PR00452">
    <property type="entry name" value="SH3DOMAIN"/>
</dbReference>
<comment type="caution">
    <text evidence="11">The sequence shown here is derived from an EMBL/GenBank/DDBJ whole genome shotgun (WGS) entry which is preliminary data.</text>
</comment>
<dbReference type="SMART" id="SM00227">
    <property type="entry name" value="NEBU"/>
    <property type="match status" value="2"/>
</dbReference>
<dbReference type="CDD" id="cd11789">
    <property type="entry name" value="SH3_Nebulin_family_C"/>
    <property type="match status" value="1"/>
</dbReference>
<dbReference type="Gene3D" id="2.10.110.10">
    <property type="entry name" value="Cysteine Rich Protein"/>
    <property type="match status" value="1"/>
</dbReference>
<organism evidence="11 12">
    <name type="scientific">Porites evermanni</name>
    <dbReference type="NCBI Taxonomy" id="104178"/>
    <lineage>
        <taxon>Eukaryota</taxon>
        <taxon>Metazoa</taxon>
        <taxon>Cnidaria</taxon>
        <taxon>Anthozoa</taxon>
        <taxon>Hexacorallia</taxon>
        <taxon>Scleractinia</taxon>
        <taxon>Fungiina</taxon>
        <taxon>Poritidae</taxon>
        <taxon>Porites</taxon>
    </lineage>
</organism>
<evidence type="ECO:0000256" key="5">
    <source>
        <dbReference type="ARBA" id="ARBA00023038"/>
    </source>
</evidence>
<keyword evidence="4 6" id="KW-0862">Zinc</keyword>
<evidence type="ECO:0000256" key="1">
    <source>
        <dbReference type="ARBA" id="ARBA00022443"/>
    </source>
</evidence>
<protein>
    <recommendedName>
        <fullName evidence="13">LIM and SH3 domain protein 1</fullName>
    </recommendedName>
</protein>
<dbReference type="InterPro" id="IPR001452">
    <property type="entry name" value="SH3_domain"/>
</dbReference>
<dbReference type="PROSITE" id="PS50023">
    <property type="entry name" value="LIM_DOMAIN_2"/>
    <property type="match status" value="1"/>
</dbReference>
<dbReference type="EMBL" id="CALNXI010001173">
    <property type="protein sequence ID" value="CAH3158601.1"/>
    <property type="molecule type" value="Genomic_DNA"/>
</dbReference>
<dbReference type="PROSITE" id="PS51216">
    <property type="entry name" value="NEBULIN"/>
    <property type="match status" value="2"/>
</dbReference>
<dbReference type="SUPFAM" id="SSF57716">
    <property type="entry name" value="Glucocorticoid receptor-like (DNA-binding domain)"/>
    <property type="match status" value="1"/>
</dbReference>
<accession>A0ABN8Q7D6</accession>
<keyword evidence="3" id="KW-0677">Repeat</keyword>
<keyword evidence="2 6" id="KW-0479">Metal-binding</keyword>
<evidence type="ECO:0000256" key="4">
    <source>
        <dbReference type="ARBA" id="ARBA00022833"/>
    </source>
</evidence>
<dbReference type="SUPFAM" id="SSF50044">
    <property type="entry name" value="SH3-domain"/>
    <property type="match status" value="1"/>
</dbReference>
<feature type="domain" description="SH3" evidence="9">
    <location>
        <begin position="180"/>
        <end position="239"/>
    </location>
</feature>
<keyword evidence="1 7" id="KW-0728">SH3 domain</keyword>
<evidence type="ECO:0000259" key="9">
    <source>
        <dbReference type="PROSITE" id="PS50002"/>
    </source>
</evidence>
<dbReference type="Pfam" id="PF00018">
    <property type="entry name" value="SH3_1"/>
    <property type="match status" value="1"/>
</dbReference>
<dbReference type="InterPro" id="IPR000900">
    <property type="entry name" value="Nebulin_repeat"/>
</dbReference>
<evidence type="ECO:0000256" key="3">
    <source>
        <dbReference type="ARBA" id="ARBA00022737"/>
    </source>
</evidence>
<feature type="region of interest" description="Disordered" evidence="8">
    <location>
        <begin position="92"/>
        <end position="183"/>
    </location>
</feature>
<dbReference type="PROSITE" id="PS50002">
    <property type="entry name" value="SH3"/>
    <property type="match status" value="1"/>
</dbReference>
<feature type="compositionally biased region" description="Pro residues" evidence="8">
    <location>
        <begin position="165"/>
        <end position="181"/>
    </location>
</feature>
<dbReference type="PROSITE" id="PS00478">
    <property type="entry name" value="LIM_DOMAIN_1"/>
    <property type="match status" value="1"/>
</dbReference>
<dbReference type="Pfam" id="PF00412">
    <property type="entry name" value="LIM"/>
    <property type="match status" value="1"/>
</dbReference>
<sequence length="239" mass="27190">MNPPCARCKKTVYPMEKLNCLDKYWHKGCFTCEVCNMTLTMKNYKGYNKLPYCNPHYPTTKFTAVADTPENKRLAANTKKQSNIEYHKKFEEEKGHYTSVPDDPGTVQAQRSSSMASQVAYTHHSSGQSRLGIQQRSEAEVRQIQQQRRMSQEHPLAYEQQPPRQVAPPPEPQISAPPPPSGTRYIAIYDYTAADDDEVSFSEGDIIVDATIIDEGWMEGRVQRSGQYGMLPSNYVEKI</sequence>
<gene>
    <name evidence="11" type="ORF">PEVE_00002920</name>
</gene>
<dbReference type="InterPro" id="IPR051759">
    <property type="entry name" value="LIM-SH3_domain_protein"/>
</dbReference>
<evidence type="ECO:0008006" key="13">
    <source>
        <dbReference type="Google" id="ProtNLM"/>
    </source>
</evidence>
<evidence type="ECO:0000256" key="7">
    <source>
        <dbReference type="PROSITE-ProRule" id="PRU00192"/>
    </source>
</evidence>
<dbReference type="SMART" id="SM00132">
    <property type="entry name" value="LIM"/>
    <property type="match status" value="1"/>
</dbReference>
<reference evidence="11 12" key="1">
    <citation type="submission" date="2022-05" db="EMBL/GenBank/DDBJ databases">
        <authorList>
            <consortium name="Genoscope - CEA"/>
            <person name="William W."/>
        </authorList>
    </citation>
    <scope>NUCLEOTIDE SEQUENCE [LARGE SCALE GENOMIC DNA]</scope>
</reference>